<feature type="coiled-coil region" evidence="1">
    <location>
        <begin position="224"/>
        <end position="291"/>
    </location>
</feature>
<comment type="caution">
    <text evidence="4">The sequence shown here is derived from an EMBL/GenBank/DDBJ whole genome shotgun (WGS) entry which is preliminary data.</text>
</comment>
<organism evidence="4 5">
    <name type="scientific">Anaeramoeba flamelloides</name>
    <dbReference type="NCBI Taxonomy" id="1746091"/>
    <lineage>
        <taxon>Eukaryota</taxon>
        <taxon>Metamonada</taxon>
        <taxon>Anaeramoebidae</taxon>
        <taxon>Anaeramoeba</taxon>
    </lineage>
</organism>
<sequence length="872" mass="102515">MEFLTILEQTQPLQQPELTKATLGKSTIKNLSRRLLQTQEKFKSIKTDGFAVPQEKKTKNVESTKSLKNKLSKEFKEEQKTLQQIVKLSKTLKPLLPNLPVVQNKTNTTENAKKQSTNPNSNEIISESVIKQLPERYQRKVKELDKKIKKNKKALEDLLNDDFTADLKKKTLSAQKKLKHLIYRNNQLRRFKQETIERYSQFKTDLKKYHKKKKKNDNLDGIVLKQKNSQIQQLELQINKTKFNFAQLKNTGDSKSNSSYQQRLLSIKMQLKTKTRENNQLEQELLSMKKKHYESNYSGLSTSETDSGSDITFRRRSIVRKKSLLVSENEIYKDRGRFTETDLSTDGESLNIASEYEIESDNKIQKNNSNEEIVKTEPLINNEQENDDEEEEKEEEESEDKEKEEDEDKEKEEDEEKEEEESENKEKDNDDDEEKKEEKEEKNYDITSTEILFTIPTAVEYFKEYLCKEMCQENILFFLEVKNYKNSFQNEKKMVMMANQIYKKYVKAGALFEVNIDYKCRDEITKNIKEKNINKQTFDKAQDIVFIHMDHNQFGPFKNTELYQDLLKILKSQSNSGFDTVTKNATFVSSKSNVVVLNTEFWFSGKSRAPCKVIEELMDSMISIFNGWYSISSSQIEFDMISKSICFNRLHAATTEIQRVKLKSLNQKELLSFFINTYNLLMLHSGIINGIPQNQSQLRKFLNESKYNIGGSEFSLNDIFYGILRKNRDIKNNPYFKSNDTRAELALQIFEPRIHFALFSYDSQSIIVQTFLHDKTDKLLDRITKIQMAKNVKIQKNKIYLPRVLRNYTKDFGDTIEKLIIWITSYLRPSEQKILKSKEQQITVKFLKERTLLPIFILDTKSLFAKKYSDYN</sequence>
<feature type="compositionally biased region" description="Acidic residues" evidence="2">
    <location>
        <begin position="384"/>
        <end position="435"/>
    </location>
</feature>
<dbReference type="EMBL" id="JANTQA010000042">
    <property type="protein sequence ID" value="KAJ3434756.1"/>
    <property type="molecule type" value="Genomic_DNA"/>
</dbReference>
<dbReference type="InterPro" id="IPR036305">
    <property type="entry name" value="RGS_sf"/>
</dbReference>
<feature type="domain" description="RGS" evidence="3">
    <location>
        <begin position="448"/>
        <end position="567"/>
    </location>
</feature>
<dbReference type="CDD" id="cd07440">
    <property type="entry name" value="RGS"/>
    <property type="match status" value="1"/>
</dbReference>
<evidence type="ECO:0000313" key="4">
    <source>
        <dbReference type="EMBL" id="KAJ3434756.1"/>
    </source>
</evidence>
<dbReference type="PANTHER" id="PTHR46361:SF3">
    <property type="entry name" value="ELECTRON CARRIER_ PROTEIN DISULFIDE OXIDOREDUCTASE"/>
    <property type="match status" value="1"/>
</dbReference>
<dbReference type="Proteomes" id="UP001146793">
    <property type="component" value="Unassembled WGS sequence"/>
</dbReference>
<keyword evidence="1" id="KW-0175">Coiled coil</keyword>
<protein>
    <submittedName>
        <fullName evidence="4">Electron carrier/ protein disulfide oxidoreductase</fullName>
    </submittedName>
</protein>
<dbReference type="AlphaFoldDB" id="A0AAV7Z1D9"/>
<dbReference type="InterPro" id="IPR044926">
    <property type="entry name" value="RGS_subdomain_2"/>
</dbReference>
<dbReference type="InterPro" id="IPR006869">
    <property type="entry name" value="DUF547"/>
</dbReference>
<dbReference type="Pfam" id="PF04784">
    <property type="entry name" value="DUF547"/>
    <property type="match status" value="1"/>
</dbReference>
<feature type="region of interest" description="Disordered" evidence="2">
    <location>
        <begin position="363"/>
        <end position="443"/>
    </location>
</feature>
<evidence type="ECO:0000313" key="5">
    <source>
        <dbReference type="Proteomes" id="UP001146793"/>
    </source>
</evidence>
<name>A0AAV7Z1D9_9EUKA</name>
<evidence type="ECO:0000256" key="2">
    <source>
        <dbReference type="SAM" id="MobiDB-lite"/>
    </source>
</evidence>
<dbReference type="Pfam" id="PF00615">
    <property type="entry name" value="RGS"/>
    <property type="match status" value="1"/>
</dbReference>
<proteinExistence type="predicted"/>
<evidence type="ECO:0000256" key="1">
    <source>
        <dbReference type="SAM" id="Coils"/>
    </source>
</evidence>
<dbReference type="InterPro" id="IPR016137">
    <property type="entry name" value="RGS"/>
</dbReference>
<dbReference type="PANTHER" id="PTHR46361">
    <property type="entry name" value="ELECTRON CARRIER/ PROTEIN DISULFIDE OXIDOREDUCTASE"/>
    <property type="match status" value="1"/>
</dbReference>
<gene>
    <name evidence="4" type="ORF">M0812_01877</name>
</gene>
<reference evidence="4" key="1">
    <citation type="submission" date="2022-08" db="EMBL/GenBank/DDBJ databases">
        <title>Novel sulphate-reducing endosymbionts in the free-living metamonad Anaeramoeba.</title>
        <authorList>
            <person name="Jerlstrom-Hultqvist J."/>
            <person name="Cepicka I."/>
            <person name="Gallot-Lavallee L."/>
            <person name="Salas-Leiva D."/>
            <person name="Curtis B.A."/>
            <person name="Zahonova K."/>
            <person name="Pipaliya S."/>
            <person name="Dacks J."/>
            <person name="Roger A.J."/>
        </authorList>
    </citation>
    <scope>NUCLEOTIDE SEQUENCE</scope>
    <source>
        <strain evidence="4">Busselton2</strain>
    </source>
</reference>
<feature type="region of interest" description="Disordered" evidence="2">
    <location>
        <begin position="106"/>
        <end position="127"/>
    </location>
</feature>
<dbReference type="PROSITE" id="PS50132">
    <property type="entry name" value="RGS"/>
    <property type="match status" value="1"/>
</dbReference>
<dbReference type="Gene3D" id="1.10.167.10">
    <property type="entry name" value="Regulator of G-protein Signalling 4, domain 2"/>
    <property type="match status" value="1"/>
</dbReference>
<accession>A0AAV7Z1D9</accession>
<feature type="compositionally biased region" description="Polar residues" evidence="2">
    <location>
        <begin position="106"/>
        <end position="125"/>
    </location>
</feature>
<evidence type="ECO:0000259" key="3">
    <source>
        <dbReference type="PROSITE" id="PS50132"/>
    </source>
</evidence>
<dbReference type="SUPFAM" id="SSF48097">
    <property type="entry name" value="Regulator of G-protein signaling, RGS"/>
    <property type="match status" value="1"/>
</dbReference>
<dbReference type="SMART" id="SM00315">
    <property type="entry name" value="RGS"/>
    <property type="match status" value="1"/>
</dbReference>